<feature type="region of interest" description="Disordered" evidence="1">
    <location>
        <begin position="1"/>
        <end position="23"/>
    </location>
</feature>
<gene>
    <name evidence="2" type="primary">Necator_chrIV.g16236</name>
    <name evidence="2" type="ORF">RB195_002940</name>
</gene>
<sequence length="137" mass="14681">MRAKHERLTDGYPGKPGAIRQGMRDPSNQHFFVADGLMRLATVEWLHTSLVARLRVLISGSSLAASRKEEFSTVWNVPTGFVFEIGVSACEASEPDLDNPDGSGALAQSAVDIAGCCRCSTAAAPFTEDGSKLLLRN</sequence>
<organism evidence="2 3">
    <name type="scientific">Necator americanus</name>
    <name type="common">Human hookworm</name>
    <dbReference type="NCBI Taxonomy" id="51031"/>
    <lineage>
        <taxon>Eukaryota</taxon>
        <taxon>Metazoa</taxon>
        <taxon>Ecdysozoa</taxon>
        <taxon>Nematoda</taxon>
        <taxon>Chromadorea</taxon>
        <taxon>Rhabditida</taxon>
        <taxon>Rhabditina</taxon>
        <taxon>Rhabditomorpha</taxon>
        <taxon>Strongyloidea</taxon>
        <taxon>Ancylostomatidae</taxon>
        <taxon>Bunostominae</taxon>
        <taxon>Necator</taxon>
    </lineage>
</organism>
<proteinExistence type="predicted"/>
<dbReference type="Proteomes" id="UP001303046">
    <property type="component" value="Unassembled WGS sequence"/>
</dbReference>
<name>A0ABR1DM15_NECAM</name>
<accession>A0ABR1DM15</accession>
<evidence type="ECO:0000313" key="2">
    <source>
        <dbReference type="EMBL" id="KAK6751263.1"/>
    </source>
</evidence>
<evidence type="ECO:0000256" key="1">
    <source>
        <dbReference type="SAM" id="MobiDB-lite"/>
    </source>
</evidence>
<keyword evidence="3" id="KW-1185">Reference proteome</keyword>
<dbReference type="EMBL" id="JAVFWL010000004">
    <property type="protein sequence ID" value="KAK6751263.1"/>
    <property type="molecule type" value="Genomic_DNA"/>
</dbReference>
<evidence type="ECO:0000313" key="3">
    <source>
        <dbReference type="Proteomes" id="UP001303046"/>
    </source>
</evidence>
<comment type="caution">
    <text evidence="2">The sequence shown here is derived from an EMBL/GenBank/DDBJ whole genome shotgun (WGS) entry which is preliminary data.</text>
</comment>
<reference evidence="2 3" key="1">
    <citation type="submission" date="2023-08" db="EMBL/GenBank/DDBJ databases">
        <title>A Necator americanus chromosomal reference genome.</title>
        <authorList>
            <person name="Ilik V."/>
            <person name="Petrzelkova K.J."/>
            <person name="Pardy F."/>
            <person name="Fuh T."/>
            <person name="Niatou-Singa F.S."/>
            <person name="Gouil Q."/>
            <person name="Baker L."/>
            <person name="Ritchie M.E."/>
            <person name="Jex A.R."/>
            <person name="Gazzola D."/>
            <person name="Li H."/>
            <person name="Toshio Fujiwara R."/>
            <person name="Zhan B."/>
            <person name="Aroian R.V."/>
            <person name="Pafco B."/>
            <person name="Schwarz E.M."/>
        </authorList>
    </citation>
    <scope>NUCLEOTIDE SEQUENCE [LARGE SCALE GENOMIC DNA]</scope>
    <source>
        <strain evidence="2 3">Aroian</strain>
        <tissue evidence="2">Whole animal</tissue>
    </source>
</reference>
<protein>
    <submittedName>
        <fullName evidence="2">Uncharacterized protein</fullName>
    </submittedName>
</protein>